<feature type="region of interest" description="Disordered" evidence="1">
    <location>
        <begin position="1"/>
        <end position="20"/>
    </location>
</feature>
<dbReference type="EMBL" id="VSRR010132390">
    <property type="protein sequence ID" value="MPD02635.1"/>
    <property type="molecule type" value="Genomic_DNA"/>
</dbReference>
<accession>A0A5B7KDH3</accession>
<proteinExistence type="predicted"/>
<dbReference type="AlphaFoldDB" id="A0A5B7KDH3"/>
<organism evidence="2 3">
    <name type="scientific">Portunus trituberculatus</name>
    <name type="common">Swimming crab</name>
    <name type="synonym">Neptunus trituberculatus</name>
    <dbReference type="NCBI Taxonomy" id="210409"/>
    <lineage>
        <taxon>Eukaryota</taxon>
        <taxon>Metazoa</taxon>
        <taxon>Ecdysozoa</taxon>
        <taxon>Arthropoda</taxon>
        <taxon>Crustacea</taxon>
        <taxon>Multicrustacea</taxon>
        <taxon>Malacostraca</taxon>
        <taxon>Eumalacostraca</taxon>
        <taxon>Eucarida</taxon>
        <taxon>Decapoda</taxon>
        <taxon>Pleocyemata</taxon>
        <taxon>Brachyura</taxon>
        <taxon>Eubrachyura</taxon>
        <taxon>Portunoidea</taxon>
        <taxon>Portunidae</taxon>
        <taxon>Portuninae</taxon>
        <taxon>Portunus</taxon>
    </lineage>
</organism>
<dbReference type="Proteomes" id="UP000324222">
    <property type="component" value="Unassembled WGS sequence"/>
</dbReference>
<feature type="compositionally biased region" description="Low complexity" evidence="1">
    <location>
        <begin position="1"/>
        <end position="11"/>
    </location>
</feature>
<gene>
    <name evidence="2" type="ORF">E2C01_098231</name>
</gene>
<reference evidence="2 3" key="1">
    <citation type="submission" date="2019-05" db="EMBL/GenBank/DDBJ databases">
        <title>Another draft genome of Portunus trituberculatus and its Hox gene families provides insights of decapod evolution.</title>
        <authorList>
            <person name="Jeong J.-H."/>
            <person name="Song I."/>
            <person name="Kim S."/>
            <person name="Choi T."/>
            <person name="Kim D."/>
            <person name="Ryu S."/>
            <person name="Kim W."/>
        </authorList>
    </citation>
    <scope>NUCLEOTIDE SEQUENCE [LARGE SCALE GENOMIC DNA]</scope>
    <source>
        <tissue evidence="2">Muscle</tissue>
    </source>
</reference>
<evidence type="ECO:0000256" key="1">
    <source>
        <dbReference type="SAM" id="MobiDB-lite"/>
    </source>
</evidence>
<feature type="region of interest" description="Disordered" evidence="1">
    <location>
        <begin position="29"/>
        <end position="87"/>
    </location>
</feature>
<name>A0A5B7KDH3_PORTR</name>
<protein>
    <submittedName>
        <fullName evidence="2">Uncharacterized protein</fullName>
    </submittedName>
</protein>
<evidence type="ECO:0000313" key="3">
    <source>
        <dbReference type="Proteomes" id="UP000324222"/>
    </source>
</evidence>
<evidence type="ECO:0000313" key="2">
    <source>
        <dbReference type="EMBL" id="MPD02635.1"/>
    </source>
</evidence>
<keyword evidence="3" id="KW-1185">Reference proteome</keyword>
<comment type="caution">
    <text evidence="2">The sequence shown here is derived from an EMBL/GenBank/DDBJ whole genome shotgun (WGS) entry which is preliminary data.</text>
</comment>
<sequence length="87" mass="8372">MIINNNNNAHDNNNDNDAGKVGQADLKIITDTDTFTPPRRGGSSRYLLHQGSCGSPGGGGGGGGGFGGGGGGSGGGGGGWGRGRGSR</sequence>
<feature type="compositionally biased region" description="Gly residues" evidence="1">
    <location>
        <begin position="54"/>
        <end position="87"/>
    </location>
</feature>